<name>A0A0F9NAU1_9ZZZZ</name>
<dbReference type="PANTHER" id="PTHR46825:SF15">
    <property type="entry name" value="BETA-LACTAMASE-RELATED DOMAIN-CONTAINING PROTEIN"/>
    <property type="match status" value="1"/>
</dbReference>
<dbReference type="Pfam" id="PF00144">
    <property type="entry name" value="Beta-lactamase"/>
    <property type="match status" value="1"/>
</dbReference>
<dbReference type="InterPro" id="IPR050491">
    <property type="entry name" value="AmpC-like"/>
</dbReference>
<gene>
    <name evidence="2" type="ORF">LCGC14_1359400</name>
</gene>
<comment type="caution">
    <text evidence="2">The sequence shown here is derived from an EMBL/GenBank/DDBJ whole genome shotgun (WGS) entry which is preliminary data.</text>
</comment>
<dbReference type="InterPro" id="IPR012338">
    <property type="entry name" value="Beta-lactam/transpept-like"/>
</dbReference>
<dbReference type="EMBL" id="LAZR01008483">
    <property type="protein sequence ID" value="KKM78492.1"/>
    <property type="molecule type" value="Genomic_DNA"/>
</dbReference>
<dbReference type="AlphaFoldDB" id="A0A0F9NAU1"/>
<dbReference type="InterPro" id="IPR001466">
    <property type="entry name" value="Beta-lactam-related"/>
</dbReference>
<sequence>MKGFGAFVGRMMDRWGVPGLAVAVVQGGRTVLAEGFGLCDRKSKRQVTPRTLFPIASATKAFTATALGILLDDGKIQWDLPVRDYLPGFRLADPVATERATVRDLLCHRTGLPRHDNAWYGLTLSRAELFDRLRHLPPSADFRARWQYQNMMFMVAGLVVAAVAGRTWEQFVRERILDPLGMTGTNFGAAEALAQADHALPYKRSGRRVARTHFDDVSSLGPAGGINSNAIDMARWLTMNLSGGRIGRRRIISAKALAAIHTPQIPVPEPPQWPELLHGAYAMGWQVQPYRGHPTIWHGGLVNGFQTRVTLLPRLKAGVAVMTNMMGHPVQLLLAYRACDRLLGLRPLPWTRRLAAEEARQAKAKTSAKRRAARAA</sequence>
<organism evidence="2">
    <name type="scientific">marine sediment metagenome</name>
    <dbReference type="NCBI Taxonomy" id="412755"/>
    <lineage>
        <taxon>unclassified sequences</taxon>
        <taxon>metagenomes</taxon>
        <taxon>ecological metagenomes</taxon>
    </lineage>
</organism>
<protein>
    <recommendedName>
        <fullName evidence="1">Beta-lactamase-related domain-containing protein</fullName>
    </recommendedName>
</protein>
<accession>A0A0F9NAU1</accession>
<dbReference type="Gene3D" id="3.40.710.10">
    <property type="entry name" value="DD-peptidase/beta-lactamase superfamily"/>
    <property type="match status" value="1"/>
</dbReference>
<evidence type="ECO:0000313" key="2">
    <source>
        <dbReference type="EMBL" id="KKM78492.1"/>
    </source>
</evidence>
<proteinExistence type="predicted"/>
<dbReference type="SUPFAM" id="SSF56601">
    <property type="entry name" value="beta-lactamase/transpeptidase-like"/>
    <property type="match status" value="1"/>
</dbReference>
<dbReference type="PANTHER" id="PTHR46825">
    <property type="entry name" value="D-ALANYL-D-ALANINE-CARBOXYPEPTIDASE/ENDOPEPTIDASE AMPH"/>
    <property type="match status" value="1"/>
</dbReference>
<reference evidence="2" key="1">
    <citation type="journal article" date="2015" name="Nature">
        <title>Complex archaea that bridge the gap between prokaryotes and eukaryotes.</title>
        <authorList>
            <person name="Spang A."/>
            <person name="Saw J.H."/>
            <person name="Jorgensen S.L."/>
            <person name="Zaremba-Niedzwiedzka K."/>
            <person name="Martijn J."/>
            <person name="Lind A.E."/>
            <person name="van Eijk R."/>
            <person name="Schleper C."/>
            <person name="Guy L."/>
            <person name="Ettema T.J."/>
        </authorList>
    </citation>
    <scope>NUCLEOTIDE SEQUENCE</scope>
</reference>
<feature type="domain" description="Beta-lactamase-related" evidence="1">
    <location>
        <begin position="7"/>
        <end position="328"/>
    </location>
</feature>
<evidence type="ECO:0000259" key="1">
    <source>
        <dbReference type="Pfam" id="PF00144"/>
    </source>
</evidence>